<protein>
    <recommendedName>
        <fullName evidence="1">Reverse transcriptase Ty1/copia-type domain-containing protein</fullName>
    </recommendedName>
</protein>
<dbReference type="PANTHER" id="PTHR34222:SF33">
    <property type="entry name" value="RETROTRANSPOSON GAG DOMAIN-CONTAINING PROTEIN"/>
    <property type="match status" value="1"/>
</dbReference>
<dbReference type="InterPro" id="IPR013103">
    <property type="entry name" value="RVT_2"/>
</dbReference>
<accession>A0A803M681</accession>
<organism evidence="2 3">
    <name type="scientific">Chenopodium quinoa</name>
    <name type="common">Quinoa</name>
    <dbReference type="NCBI Taxonomy" id="63459"/>
    <lineage>
        <taxon>Eukaryota</taxon>
        <taxon>Viridiplantae</taxon>
        <taxon>Streptophyta</taxon>
        <taxon>Embryophyta</taxon>
        <taxon>Tracheophyta</taxon>
        <taxon>Spermatophyta</taxon>
        <taxon>Magnoliopsida</taxon>
        <taxon>eudicotyledons</taxon>
        <taxon>Gunneridae</taxon>
        <taxon>Pentapetalae</taxon>
        <taxon>Caryophyllales</taxon>
        <taxon>Chenopodiaceae</taxon>
        <taxon>Chenopodioideae</taxon>
        <taxon>Atripliceae</taxon>
        <taxon>Chenopodium</taxon>
    </lineage>
</organism>
<dbReference type="PANTHER" id="PTHR34222">
    <property type="entry name" value="GAG_PRE-INTEGRS DOMAIN-CONTAINING PROTEIN"/>
    <property type="match status" value="1"/>
</dbReference>
<dbReference type="AlphaFoldDB" id="A0A803M681"/>
<dbReference type="SUPFAM" id="SSF56672">
    <property type="entry name" value="DNA/RNA polymerases"/>
    <property type="match status" value="1"/>
</dbReference>
<evidence type="ECO:0000259" key="1">
    <source>
        <dbReference type="Pfam" id="PF07727"/>
    </source>
</evidence>
<name>A0A803M681_CHEQI</name>
<proteinExistence type="predicted"/>
<sequence>MICHTAATDPTNANMEKTTAMLRFNQNMKVRFEGLNVRLNTMAGRTKSRGKKPKAPMNPFMSPKNGSIADVIVIMDISGAAQDKMSISEYYNHLKKLWDELDNLCPLPSCTCNNCSCALTQKYFKIHQDQSFEHNDKVTEPVAFAADRRRFDDRGGQNYRNFGSYGRGYNQNGSNKFAPGKRTINYYCDHCKMTGHNMERCFKLHGFPLGYKGNQSFSGAKKFANCVEGNTGFDEAESSDQASLRNLAASFTLEELTQMRSFLNKQKTEDNGDINAMFAGYVQSKNDYSLFIKSNNHHFIIAVVYVDDIVITGSDVLQITSLKQHLHDVFSIKDLGVLSYFLGMEIGYNNHCITLSQAKFTREILESGLNPFKSFATPLPLHLKLNSDDRDVLDDPLSYRCLVRKLNFLTHTRLDLAFTVHSLSQFMQIPRSPHMQALTHALNYVASTANQGIIFKGAMYLPLDTSRCNIGFAHISVA</sequence>
<dbReference type="Gramene" id="AUR62023954-RA">
    <property type="protein sequence ID" value="AUR62023954-RA:cds"/>
    <property type="gene ID" value="AUR62023954"/>
</dbReference>
<reference evidence="2" key="1">
    <citation type="journal article" date="2017" name="Nature">
        <title>The genome of Chenopodium quinoa.</title>
        <authorList>
            <person name="Jarvis D.E."/>
            <person name="Ho Y.S."/>
            <person name="Lightfoot D.J."/>
            <person name="Schmoeckel S.M."/>
            <person name="Li B."/>
            <person name="Borm T.J.A."/>
            <person name="Ohyanagi H."/>
            <person name="Mineta K."/>
            <person name="Michell C.T."/>
            <person name="Saber N."/>
            <person name="Kharbatia N.M."/>
            <person name="Rupper R.R."/>
            <person name="Sharp A.R."/>
            <person name="Dally N."/>
            <person name="Boughton B.A."/>
            <person name="Woo Y.H."/>
            <person name="Gao G."/>
            <person name="Schijlen E.G.W.M."/>
            <person name="Guo X."/>
            <person name="Momin A.A."/>
            <person name="Negrao S."/>
            <person name="Al-Babili S."/>
            <person name="Gehring C."/>
            <person name="Roessner U."/>
            <person name="Jung C."/>
            <person name="Murphy K."/>
            <person name="Arold S.T."/>
            <person name="Gojobori T."/>
            <person name="van der Linden C.G."/>
            <person name="van Loo E.N."/>
            <person name="Jellen E.N."/>
            <person name="Maughan P.J."/>
            <person name="Tester M."/>
        </authorList>
    </citation>
    <scope>NUCLEOTIDE SEQUENCE [LARGE SCALE GENOMIC DNA]</scope>
    <source>
        <strain evidence="2">cv. PI 614886</strain>
    </source>
</reference>
<evidence type="ECO:0000313" key="3">
    <source>
        <dbReference type="Proteomes" id="UP000596660"/>
    </source>
</evidence>
<feature type="domain" description="Reverse transcriptase Ty1/copia-type" evidence="1">
    <location>
        <begin position="281"/>
        <end position="367"/>
    </location>
</feature>
<dbReference type="InterPro" id="IPR043502">
    <property type="entry name" value="DNA/RNA_pol_sf"/>
</dbReference>
<dbReference type="Pfam" id="PF07727">
    <property type="entry name" value="RVT_2"/>
    <property type="match status" value="1"/>
</dbReference>
<dbReference type="OMA" id="FANCVEG"/>
<dbReference type="Proteomes" id="UP000596660">
    <property type="component" value="Unplaced"/>
</dbReference>
<dbReference type="EnsemblPlants" id="AUR62023954-RA">
    <property type="protein sequence ID" value="AUR62023954-RA:cds"/>
    <property type="gene ID" value="AUR62023954"/>
</dbReference>
<reference evidence="2" key="2">
    <citation type="submission" date="2021-03" db="UniProtKB">
        <authorList>
            <consortium name="EnsemblPlants"/>
        </authorList>
    </citation>
    <scope>IDENTIFICATION</scope>
</reference>
<evidence type="ECO:0000313" key="2">
    <source>
        <dbReference type="EnsemblPlants" id="AUR62023954-RA:cds"/>
    </source>
</evidence>
<keyword evidence="3" id="KW-1185">Reference proteome</keyword>